<sequence>MASLLHQVRAPGLPASYDNCQGMLLHMSSLTFAPVRP</sequence>
<dbReference type="EMBL" id="AEJB01000344">
    <property type="protein sequence ID" value="ELP66516.1"/>
    <property type="molecule type" value="Genomic_DNA"/>
</dbReference>
<protein>
    <submittedName>
        <fullName evidence="1">Uncharacterized protein</fullName>
    </submittedName>
</protein>
<keyword evidence="2" id="KW-1185">Reference proteome</keyword>
<comment type="caution">
    <text evidence="1">The sequence shown here is derived from an EMBL/GenBank/DDBJ whole genome shotgun (WGS) entry which is preliminary data.</text>
</comment>
<evidence type="ECO:0000313" key="2">
    <source>
        <dbReference type="Proteomes" id="UP000010931"/>
    </source>
</evidence>
<feature type="non-terminal residue" evidence="1">
    <location>
        <position position="37"/>
    </location>
</feature>
<reference evidence="1 2" key="1">
    <citation type="journal article" date="2011" name="Plasmid">
        <title>Streptomyces turgidiscabies Car8 contains a modular pathogenicity island that shares virulence genes with other actinobacterial plant pathogens.</title>
        <authorList>
            <person name="Huguet-Tapia J.C."/>
            <person name="Badger J.H."/>
            <person name="Loria R."/>
            <person name="Pettis G.S."/>
        </authorList>
    </citation>
    <scope>NUCLEOTIDE SEQUENCE [LARGE SCALE GENOMIC DNA]</scope>
    <source>
        <strain evidence="1 2">Car8</strain>
    </source>
</reference>
<name>L7F651_STRT8</name>
<dbReference type="Proteomes" id="UP000010931">
    <property type="component" value="Unassembled WGS sequence"/>
</dbReference>
<accession>L7F651</accession>
<organism evidence="1 2">
    <name type="scientific">Streptomyces turgidiscabies (strain Car8)</name>
    <dbReference type="NCBI Taxonomy" id="698760"/>
    <lineage>
        <taxon>Bacteria</taxon>
        <taxon>Bacillati</taxon>
        <taxon>Actinomycetota</taxon>
        <taxon>Actinomycetes</taxon>
        <taxon>Kitasatosporales</taxon>
        <taxon>Streptomycetaceae</taxon>
        <taxon>Streptomyces</taxon>
    </lineage>
</organism>
<evidence type="ECO:0000313" key="1">
    <source>
        <dbReference type="EMBL" id="ELP66516.1"/>
    </source>
</evidence>
<gene>
    <name evidence="1" type="ORF">STRTUCAR8_07748</name>
</gene>
<dbReference type="AlphaFoldDB" id="L7F651"/>
<proteinExistence type="predicted"/>